<feature type="region of interest" description="Disordered" evidence="1">
    <location>
        <begin position="38"/>
        <end position="70"/>
    </location>
</feature>
<evidence type="ECO:0000313" key="3">
    <source>
        <dbReference type="EMBL" id="BDV43467.1"/>
    </source>
</evidence>
<dbReference type="SUPFAM" id="SSF51126">
    <property type="entry name" value="Pectin lyase-like"/>
    <property type="match status" value="1"/>
</dbReference>
<dbReference type="SMART" id="SM00710">
    <property type="entry name" value="PbH1"/>
    <property type="match status" value="4"/>
</dbReference>
<keyword evidence="3" id="KW-0449">Lipoprotein</keyword>
<evidence type="ECO:0000313" key="4">
    <source>
        <dbReference type="Proteomes" id="UP001317705"/>
    </source>
</evidence>
<sequence>MKSVPMLLGISLVALSLNGCVDLNGLFGRDQAAATAPAAVKEARHENRPALPEGGKPAVTPASVSSLPAAAPVPSAHPAVPLPGITRLAPAAIVPSSTAQYRNVLLTEDTTWRGEVQVEGAVTIAPQTTLTIEPGTVIRFRRTVAGAAAGPLLLVEGRLVARGTAEAPVRFTSVFPDPQAGEWRGIVLLGSGKNNSLEYCQIEGASAGIDAAFSTVTVMRSDFASCGSGCRFQDCLVTMEGGSVSASARGLELHDSEAIVRQVRIRSNGKGIAATESSLQLEGLTIVANRETGIVADGSRLNLAECTVEQNGDGLVLTDCQGMVTGGRIAGNRRNGVMLVRSRVRLTGNLLTGNAVGLRVADGKGIAWGNVFSGNERYDIYNDGPEEFRAIANWWEAADGKVGSRIFDQRMDAGRGPVVADPPLAAKPELPAMNSVAK</sequence>
<dbReference type="InterPro" id="IPR011050">
    <property type="entry name" value="Pectin_lyase_fold/virulence"/>
</dbReference>
<dbReference type="InterPro" id="IPR006626">
    <property type="entry name" value="PbH1"/>
</dbReference>
<dbReference type="RefSeq" id="WP_281999589.1">
    <property type="nucleotide sequence ID" value="NZ_AP027151.1"/>
</dbReference>
<dbReference type="Pfam" id="PF13229">
    <property type="entry name" value="Beta_helix"/>
    <property type="match status" value="1"/>
</dbReference>
<proteinExistence type="predicted"/>
<evidence type="ECO:0000259" key="2">
    <source>
        <dbReference type="Pfam" id="PF13229"/>
    </source>
</evidence>
<gene>
    <name evidence="3" type="ORF">GURASL_23900</name>
</gene>
<reference evidence="3 4" key="1">
    <citation type="submission" date="2022-12" db="EMBL/GenBank/DDBJ databases">
        <title>Polyphasic characterization of Geotalea uranireducens NIT-SL11 newly isolated from a complex of sewage sludge and microbially reduced graphene oxide.</title>
        <authorList>
            <person name="Xie L."/>
            <person name="Yoshida N."/>
            <person name="Meng L."/>
        </authorList>
    </citation>
    <scope>NUCLEOTIDE SEQUENCE [LARGE SCALE GENOMIC DNA]</scope>
    <source>
        <strain evidence="3 4">NIT-SL11</strain>
    </source>
</reference>
<protein>
    <submittedName>
        <fullName evidence="3">Lipoprotein</fullName>
    </submittedName>
</protein>
<name>A0ABM8EMF3_9BACT</name>
<dbReference type="InterPro" id="IPR012334">
    <property type="entry name" value="Pectin_lyas_fold"/>
</dbReference>
<dbReference type="Proteomes" id="UP001317705">
    <property type="component" value="Chromosome"/>
</dbReference>
<feature type="domain" description="Right handed beta helix" evidence="2">
    <location>
        <begin position="254"/>
        <end position="380"/>
    </location>
</feature>
<dbReference type="Gene3D" id="2.160.20.10">
    <property type="entry name" value="Single-stranded right-handed beta-helix, Pectin lyase-like"/>
    <property type="match status" value="1"/>
</dbReference>
<feature type="compositionally biased region" description="Low complexity" evidence="1">
    <location>
        <begin position="57"/>
        <end position="70"/>
    </location>
</feature>
<accession>A0ABM8EMF3</accession>
<dbReference type="EMBL" id="AP027151">
    <property type="protein sequence ID" value="BDV43467.1"/>
    <property type="molecule type" value="Genomic_DNA"/>
</dbReference>
<keyword evidence="4" id="KW-1185">Reference proteome</keyword>
<organism evidence="3 4">
    <name type="scientific">Geotalea uraniireducens</name>
    <dbReference type="NCBI Taxonomy" id="351604"/>
    <lineage>
        <taxon>Bacteria</taxon>
        <taxon>Pseudomonadati</taxon>
        <taxon>Thermodesulfobacteriota</taxon>
        <taxon>Desulfuromonadia</taxon>
        <taxon>Geobacterales</taxon>
        <taxon>Geobacteraceae</taxon>
        <taxon>Geotalea</taxon>
    </lineage>
</organism>
<evidence type="ECO:0000256" key="1">
    <source>
        <dbReference type="SAM" id="MobiDB-lite"/>
    </source>
</evidence>
<dbReference type="InterPro" id="IPR039448">
    <property type="entry name" value="Beta_helix"/>
</dbReference>